<dbReference type="GO" id="GO:0006351">
    <property type="term" value="P:DNA-templated transcription"/>
    <property type="evidence" value="ECO:0007669"/>
    <property type="project" value="InterPro"/>
</dbReference>
<dbReference type="AlphaFoldDB" id="A0A2T0FJU1"/>
<dbReference type="EMBL" id="NDIQ01000021">
    <property type="protein sequence ID" value="PRT55264.1"/>
    <property type="molecule type" value="Genomic_DNA"/>
</dbReference>
<dbReference type="GO" id="GO:0000439">
    <property type="term" value="C:transcription factor TFIIH core complex"/>
    <property type="evidence" value="ECO:0007669"/>
    <property type="project" value="InterPro"/>
</dbReference>
<accession>A0A2T0FJU1</accession>
<feature type="compositionally biased region" description="Low complexity" evidence="7">
    <location>
        <begin position="91"/>
        <end position="109"/>
    </location>
</feature>
<dbReference type="InterPro" id="IPR013876">
    <property type="entry name" value="TFIIH_BTF_p62_N"/>
</dbReference>
<keyword evidence="5" id="KW-0804">Transcription</keyword>
<evidence type="ECO:0000256" key="2">
    <source>
        <dbReference type="ARBA" id="ARBA00009448"/>
    </source>
</evidence>
<dbReference type="SUPFAM" id="SSF50729">
    <property type="entry name" value="PH domain-like"/>
    <property type="match status" value="1"/>
</dbReference>
<feature type="domain" description="BSD" evidence="8">
    <location>
        <begin position="143"/>
        <end position="185"/>
    </location>
</feature>
<evidence type="ECO:0000256" key="3">
    <source>
        <dbReference type="ARBA" id="ARBA00022737"/>
    </source>
</evidence>
<evidence type="ECO:0000313" key="9">
    <source>
        <dbReference type="EMBL" id="PRT55264.1"/>
    </source>
</evidence>
<comment type="similarity">
    <text evidence="2">Belongs to the TFB1 family.</text>
</comment>
<dbReference type="Pfam" id="PF03909">
    <property type="entry name" value="BSD"/>
    <property type="match status" value="1"/>
</dbReference>
<reference evidence="9 10" key="1">
    <citation type="submission" date="2017-04" db="EMBL/GenBank/DDBJ databases">
        <title>Genome sequencing of [Candida] sorbophila.</title>
        <authorList>
            <person name="Ahn J.O."/>
        </authorList>
    </citation>
    <scope>NUCLEOTIDE SEQUENCE [LARGE SCALE GENOMIC DNA]</scope>
    <source>
        <strain evidence="9 10">DS02</strain>
    </source>
</reference>
<dbReference type="Gene3D" id="2.30.29.30">
    <property type="entry name" value="Pleckstrin-homology domain (PH domain)/Phosphotyrosine-binding domain (PTB)"/>
    <property type="match status" value="1"/>
</dbReference>
<feature type="domain" description="BSD" evidence="8">
    <location>
        <begin position="207"/>
        <end position="258"/>
    </location>
</feature>
<comment type="caution">
    <text evidence="9">The sequence shown here is derived from an EMBL/GenBank/DDBJ whole genome shotgun (WGS) entry which is preliminary data.</text>
</comment>
<keyword evidence="6" id="KW-0539">Nucleus</keyword>
<feature type="compositionally biased region" description="Pro residues" evidence="7">
    <location>
        <begin position="110"/>
        <end position="123"/>
    </location>
</feature>
<protein>
    <submittedName>
        <fullName evidence="9">RNA polymerase II transcription factor B subunit 1</fullName>
    </submittedName>
</protein>
<dbReference type="GO" id="GO:0006289">
    <property type="term" value="P:nucleotide-excision repair"/>
    <property type="evidence" value="ECO:0007669"/>
    <property type="project" value="InterPro"/>
</dbReference>
<feature type="region of interest" description="Disordered" evidence="7">
    <location>
        <begin position="82"/>
        <end position="129"/>
    </location>
</feature>
<dbReference type="Proteomes" id="UP000238350">
    <property type="component" value="Unassembled WGS sequence"/>
</dbReference>
<dbReference type="OrthoDB" id="360521at2759"/>
<dbReference type="GeneID" id="36516632"/>
<dbReference type="RefSeq" id="XP_024665209.1">
    <property type="nucleotide sequence ID" value="XM_024809441.1"/>
</dbReference>
<evidence type="ECO:0000256" key="6">
    <source>
        <dbReference type="ARBA" id="ARBA00023242"/>
    </source>
</evidence>
<dbReference type="InterPro" id="IPR011993">
    <property type="entry name" value="PH-like_dom_sf"/>
</dbReference>
<organism evidence="9 10">
    <name type="scientific">Wickerhamiella sorbophila</name>
    <dbReference type="NCBI Taxonomy" id="45607"/>
    <lineage>
        <taxon>Eukaryota</taxon>
        <taxon>Fungi</taxon>
        <taxon>Dikarya</taxon>
        <taxon>Ascomycota</taxon>
        <taxon>Saccharomycotina</taxon>
        <taxon>Dipodascomycetes</taxon>
        <taxon>Dipodascales</taxon>
        <taxon>Trichomonascaceae</taxon>
        <taxon>Wickerhamiella</taxon>
    </lineage>
</organism>
<evidence type="ECO:0000256" key="7">
    <source>
        <dbReference type="SAM" id="MobiDB-lite"/>
    </source>
</evidence>
<keyword evidence="10" id="KW-1185">Reference proteome</keyword>
<evidence type="ECO:0000256" key="4">
    <source>
        <dbReference type="ARBA" id="ARBA00023015"/>
    </source>
</evidence>
<evidence type="ECO:0000256" key="5">
    <source>
        <dbReference type="ARBA" id="ARBA00023163"/>
    </source>
</evidence>
<dbReference type="SUPFAM" id="SSF140383">
    <property type="entry name" value="BSD domain-like"/>
    <property type="match status" value="1"/>
</dbReference>
<dbReference type="STRING" id="45607.A0A2T0FJU1"/>
<dbReference type="SMART" id="SM00751">
    <property type="entry name" value="BSD"/>
    <property type="match status" value="2"/>
</dbReference>
<evidence type="ECO:0000259" key="8">
    <source>
        <dbReference type="PROSITE" id="PS50858"/>
    </source>
</evidence>
<dbReference type="InterPro" id="IPR035925">
    <property type="entry name" value="BSD_dom_sf"/>
</dbReference>
<dbReference type="InterPro" id="IPR027079">
    <property type="entry name" value="Tfb1/GTF2H1"/>
</dbReference>
<dbReference type="Pfam" id="PF08567">
    <property type="entry name" value="PH_TFIIH"/>
    <property type="match status" value="1"/>
</dbReference>
<dbReference type="InterPro" id="IPR005607">
    <property type="entry name" value="BSD_dom"/>
</dbReference>
<proteinExistence type="inferred from homology"/>
<evidence type="ECO:0000313" key="10">
    <source>
        <dbReference type="Proteomes" id="UP000238350"/>
    </source>
</evidence>
<name>A0A2T0FJU1_9ASCO</name>
<gene>
    <name evidence="9" type="ORF">B9G98_02884</name>
</gene>
<keyword evidence="3" id="KW-0677">Repeat</keyword>
<keyword evidence="4" id="KW-0805">Transcription regulation</keyword>
<dbReference type="PROSITE" id="PS50858">
    <property type="entry name" value="BSD"/>
    <property type="match status" value="2"/>
</dbReference>
<dbReference type="PANTHER" id="PTHR12856">
    <property type="entry name" value="TRANSCRIPTION INITIATION FACTOR IIH-RELATED"/>
    <property type="match status" value="1"/>
</dbReference>
<sequence>MEFDASLKGVVGKIQLTAKTINWHPNEGSAVVIDLVGVAGMKATPPTAAKARIQLQTADTKYVFDFKSRPELDSARDNLQKAIKTARDSSEAASATPETTGTAGTTPNLEPAPPTAPTAPPKPRAVKRKRIDLNPKVLLANLELQRDILKKNRELMLVFQEVVVKGSLTNDQFWEMRMELLQTAALENGQARGSYNVLSTIKPTTTSDNKINLSLTREKIHDLFDQYPIVRKAYNENVPPLSEGAFWQRFFQSRLFLQLRGERVSNNHPYDSLIDKYLDILEEQRIKRQQAASIKIDHQVPLFFDVAANSENNPETTGNAPDLTMKPQYSDMEASRLIKSMNVLSKRLLLNKRGPTSTADSDIPDLTSELRLADLQDDNKQGASVDLHITVPNQVDREIMISEQEFEAQTQALLANLVAQPIDLREVGDSTDELIAAQQQIQDLVAQQSLRNEKCDTIELSEEAYLCHAATLEFLRHFWRAHARKELVEPYVESLRKSLDRIDAVVNNSGPHIQNETKVALAPLVKSVHRALAVSGTGP</sequence>
<evidence type="ECO:0000256" key="1">
    <source>
        <dbReference type="ARBA" id="ARBA00004123"/>
    </source>
</evidence>
<comment type="subcellular location">
    <subcellularLocation>
        <location evidence="1">Nucleus</location>
    </subcellularLocation>
</comment>